<keyword evidence="7" id="KW-1185">Reference proteome</keyword>
<organism evidence="6 7">
    <name type="scientific">Hirsutella rhossiliensis</name>
    <dbReference type="NCBI Taxonomy" id="111463"/>
    <lineage>
        <taxon>Eukaryota</taxon>
        <taxon>Fungi</taxon>
        <taxon>Dikarya</taxon>
        <taxon>Ascomycota</taxon>
        <taxon>Pezizomycotina</taxon>
        <taxon>Sordariomycetes</taxon>
        <taxon>Hypocreomycetidae</taxon>
        <taxon>Hypocreales</taxon>
        <taxon>Ophiocordycipitaceae</taxon>
        <taxon>Hirsutella</taxon>
    </lineage>
</organism>
<evidence type="ECO:0000256" key="1">
    <source>
        <dbReference type="ARBA" id="ARBA00022737"/>
    </source>
</evidence>
<dbReference type="SUPFAM" id="SSF54928">
    <property type="entry name" value="RNA-binding domain, RBD"/>
    <property type="match status" value="2"/>
</dbReference>
<dbReference type="PANTHER" id="PTHR24012">
    <property type="entry name" value="RNA BINDING PROTEIN"/>
    <property type="match status" value="1"/>
</dbReference>
<protein>
    <submittedName>
        <fullName evidence="6">RNA recognition motif domain-containing protein</fullName>
    </submittedName>
</protein>
<dbReference type="Gene3D" id="3.30.70.330">
    <property type="match status" value="2"/>
</dbReference>
<dbReference type="GO" id="GO:0003723">
    <property type="term" value="F:RNA binding"/>
    <property type="evidence" value="ECO:0007669"/>
    <property type="project" value="UniProtKB-UniRule"/>
</dbReference>
<proteinExistence type="predicted"/>
<sequence>MSILQARVSPTILSDSSIASTQFTKSTTPQVSLGKRHEDLDETTASTTPHGRLDDIIQMEPTIPKAISSDYAPSEQRQGLEQILGDRLPHNRNVYIQGLHPTTDDKLLEKFALRFGSIESIKVYTDRITGACLGCGFAKFYEVRSAEECIRAFYRMGYKVGFACESFNSRHQAKGDPTSTTLYIFNLPRQLTEAELAGFFPGYTCVSCNILRDSRGDCRGDGFVSFDSREVSDEVIREFHGTLVGPGQRRISVRYAETPAQRELRRITAQRRQTRVTEYKQERAPSYFVD</sequence>
<gene>
    <name evidence="6" type="ORF">HRG_07292</name>
</gene>
<evidence type="ECO:0000313" key="6">
    <source>
        <dbReference type="EMBL" id="KAH0961214.1"/>
    </source>
</evidence>
<evidence type="ECO:0000256" key="3">
    <source>
        <dbReference type="PROSITE-ProRule" id="PRU00176"/>
    </source>
</evidence>
<feature type="region of interest" description="Disordered" evidence="4">
    <location>
        <begin position="23"/>
        <end position="50"/>
    </location>
</feature>
<evidence type="ECO:0000313" key="7">
    <source>
        <dbReference type="Proteomes" id="UP000824596"/>
    </source>
</evidence>
<dbReference type="InterPro" id="IPR012677">
    <property type="entry name" value="Nucleotide-bd_a/b_plait_sf"/>
</dbReference>
<name>A0A9P8MVK5_9HYPO</name>
<evidence type="ECO:0000256" key="2">
    <source>
        <dbReference type="ARBA" id="ARBA00022884"/>
    </source>
</evidence>
<dbReference type="InterPro" id="IPR035979">
    <property type="entry name" value="RBD_domain_sf"/>
</dbReference>
<dbReference type="Proteomes" id="UP000824596">
    <property type="component" value="Unassembled WGS sequence"/>
</dbReference>
<dbReference type="PROSITE" id="PS50102">
    <property type="entry name" value="RRM"/>
    <property type="match status" value="2"/>
</dbReference>
<dbReference type="SMART" id="SM00360">
    <property type="entry name" value="RRM"/>
    <property type="match status" value="2"/>
</dbReference>
<accession>A0A9P8MVK5</accession>
<dbReference type="InterPro" id="IPR000504">
    <property type="entry name" value="RRM_dom"/>
</dbReference>
<comment type="caution">
    <text evidence="6">The sequence shown here is derived from an EMBL/GenBank/DDBJ whole genome shotgun (WGS) entry which is preliminary data.</text>
</comment>
<evidence type="ECO:0000259" key="5">
    <source>
        <dbReference type="PROSITE" id="PS50102"/>
    </source>
</evidence>
<feature type="domain" description="RRM" evidence="5">
    <location>
        <begin position="180"/>
        <end position="258"/>
    </location>
</feature>
<dbReference type="GeneID" id="68356421"/>
<dbReference type="RefSeq" id="XP_044718727.1">
    <property type="nucleotide sequence ID" value="XM_044865763.1"/>
</dbReference>
<keyword evidence="1" id="KW-0677">Repeat</keyword>
<dbReference type="Pfam" id="PF00076">
    <property type="entry name" value="RRM_1"/>
    <property type="match status" value="2"/>
</dbReference>
<evidence type="ECO:0000256" key="4">
    <source>
        <dbReference type="SAM" id="MobiDB-lite"/>
    </source>
</evidence>
<dbReference type="AlphaFoldDB" id="A0A9P8MVK5"/>
<dbReference type="OrthoDB" id="271725at2759"/>
<reference evidence="6" key="1">
    <citation type="submission" date="2021-09" db="EMBL/GenBank/DDBJ databases">
        <title>A high-quality genome of the endoparasitic fungus Hirsutella rhossiliensis with a comparison of Hirsutella genomes reveals transposable elements contributing to genome size variation.</title>
        <authorList>
            <person name="Lin R."/>
            <person name="Jiao Y."/>
            <person name="Sun X."/>
            <person name="Ling J."/>
            <person name="Xie B."/>
            <person name="Cheng X."/>
        </authorList>
    </citation>
    <scope>NUCLEOTIDE SEQUENCE</scope>
    <source>
        <strain evidence="6">HR02</strain>
    </source>
</reference>
<feature type="domain" description="RRM" evidence="5">
    <location>
        <begin position="92"/>
        <end position="165"/>
    </location>
</feature>
<keyword evidence="2 3" id="KW-0694">RNA-binding</keyword>
<dbReference type="EMBL" id="JAIZPD010000008">
    <property type="protein sequence ID" value="KAH0961214.1"/>
    <property type="molecule type" value="Genomic_DNA"/>
</dbReference>